<dbReference type="Proteomes" id="UP001597010">
    <property type="component" value="Unassembled WGS sequence"/>
</dbReference>
<protein>
    <submittedName>
        <fullName evidence="2">ComEA family DNA-binding protein</fullName>
    </submittedName>
</protein>
<dbReference type="EMBL" id="JBHTHZ010000001">
    <property type="protein sequence ID" value="MFD0792361.1"/>
    <property type="molecule type" value="Genomic_DNA"/>
</dbReference>
<dbReference type="SUPFAM" id="SSF47781">
    <property type="entry name" value="RuvA domain 2-like"/>
    <property type="match status" value="3"/>
</dbReference>
<dbReference type="GO" id="GO:0003677">
    <property type="term" value="F:DNA binding"/>
    <property type="evidence" value="ECO:0007669"/>
    <property type="project" value="UniProtKB-KW"/>
</dbReference>
<dbReference type="Pfam" id="PF12836">
    <property type="entry name" value="HHH_3"/>
    <property type="match status" value="3"/>
</dbReference>
<dbReference type="Gene3D" id="1.10.150.310">
    <property type="entry name" value="Tex RuvX-like domain-like"/>
    <property type="match status" value="1"/>
</dbReference>
<dbReference type="Gene3D" id="1.10.150.280">
    <property type="entry name" value="AF1531-like domain"/>
    <property type="match status" value="2"/>
</dbReference>
<dbReference type="EMBL" id="JBHTHZ010000001">
    <property type="protein sequence ID" value="MFD0792489.1"/>
    <property type="molecule type" value="Genomic_DNA"/>
</dbReference>
<sequence length="275" mass="31402">MKPQLKEHLAITKREWNGLVVLSALIALTLTLPYLHNLVYKDDTVVNINEFNKAVAELEKANLPGKDIAPAKLNKFNPNTASTADWQKMGLTAKQAATIKNYVSKGGRFRKAEDLQKIYGLTKIDYVRLAPFMIIPDHKPAVVEVIEINTADSATLTRIQGVGPAFAKRIIYYRQRLGGFVSKEQLKEVFGLDELKYDEIKGQVKVNPRLIRRLDINTITFDKLRLMPYLNYKQVNAVIEYRNQHGSYTSVDDLKNIAIIDEQILRKIEPYLIFK</sequence>
<reference evidence="2" key="1">
    <citation type="journal article" date="2014" name="Int. J. Syst. Evol. Microbiol.">
        <title>Complete genome of a new Firmicutes species belonging to the dominant human colonic microbiota ('Ruminococcus bicirculans') reveals two chromosomes and a selective capacity to utilize plant glucans.</title>
        <authorList>
            <consortium name="NISC Comparative Sequencing Program"/>
            <person name="Wegmann U."/>
            <person name="Louis P."/>
            <person name="Goesmann A."/>
            <person name="Henrissat B."/>
            <person name="Duncan S.H."/>
            <person name="Flint H.J."/>
        </authorList>
    </citation>
    <scope>NUCLEOTIDE SEQUENCE</scope>
    <source>
        <strain evidence="2">CCUG 61484</strain>
    </source>
</reference>
<dbReference type="InterPro" id="IPR010994">
    <property type="entry name" value="RuvA_2-like"/>
</dbReference>
<name>A0ABW3ANS4_9SPHI</name>
<dbReference type="PANTHER" id="PTHR21180">
    <property type="entry name" value="ENDONUCLEASE/EXONUCLEASE/PHOSPHATASE FAMILY DOMAIN-CONTAINING PROTEIN 1"/>
    <property type="match status" value="1"/>
</dbReference>
<proteinExistence type="predicted"/>
<evidence type="ECO:0000313" key="1">
    <source>
        <dbReference type="EMBL" id="MFD0792361.1"/>
    </source>
</evidence>
<keyword evidence="2" id="KW-0238">DNA-binding</keyword>
<reference evidence="2" key="3">
    <citation type="submission" date="2024-09" db="EMBL/GenBank/DDBJ databases">
        <authorList>
            <person name="Sun Q."/>
            <person name="Mori K."/>
        </authorList>
    </citation>
    <scope>NUCLEOTIDE SEQUENCE</scope>
    <source>
        <strain evidence="2">CCUG 61484</strain>
    </source>
</reference>
<reference evidence="3" key="2">
    <citation type="journal article" date="2019" name="Int. J. Syst. Evol. Microbiol.">
        <title>The Global Catalogue of Microorganisms (GCM) 10K type strain sequencing project: providing services to taxonomists for standard genome sequencing and annotation.</title>
        <authorList>
            <consortium name="The Broad Institute Genomics Platform"/>
            <consortium name="The Broad Institute Genome Sequencing Center for Infectious Disease"/>
            <person name="Wu L."/>
            <person name="Ma J."/>
        </authorList>
    </citation>
    <scope>NUCLEOTIDE SEQUENCE [LARGE SCALE GENOMIC DNA]</scope>
    <source>
        <strain evidence="3">CCUG 61484</strain>
    </source>
</reference>
<dbReference type="InterPro" id="IPR051675">
    <property type="entry name" value="Endo/Exo/Phosphatase_dom_1"/>
</dbReference>
<gene>
    <name evidence="1" type="ORF">ACFQZX_01960</name>
    <name evidence="2" type="ORF">ACFQZX_02605</name>
</gene>
<accession>A0ABW3ANS4</accession>
<dbReference type="PANTHER" id="PTHR21180:SF32">
    <property type="entry name" value="ENDONUCLEASE_EXONUCLEASE_PHOSPHATASE FAMILY DOMAIN-CONTAINING PROTEIN 1"/>
    <property type="match status" value="1"/>
</dbReference>
<evidence type="ECO:0000313" key="3">
    <source>
        <dbReference type="Proteomes" id="UP001597010"/>
    </source>
</evidence>
<organism evidence="2 3">
    <name type="scientific">Mucilaginibacter litoreus</name>
    <dbReference type="NCBI Taxonomy" id="1048221"/>
    <lineage>
        <taxon>Bacteria</taxon>
        <taxon>Pseudomonadati</taxon>
        <taxon>Bacteroidota</taxon>
        <taxon>Sphingobacteriia</taxon>
        <taxon>Sphingobacteriales</taxon>
        <taxon>Sphingobacteriaceae</taxon>
        <taxon>Mucilaginibacter</taxon>
    </lineage>
</organism>
<dbReference type="RefSeq" id="WP_377111065.1">
    <property type="nucleotide sequence ID" value="NZ_JBHTHZ010000001.1"/>
</dbReference>
<comment type="caution">
    <text evidence="2">The sequence shown here is derived from an EMBL/GenBank/DDBJ whole genome shotgun (WGS) entry which is preliminary data.</text>
</comment>
<keyword evidence="3" id="KW-1185">Reference proteome</keyword>
<evidence type="ECO:0000313" key="2">
    <source>
        <dbReference type="EMBL" id="MFD0792489.1"/>
    </source>
</evidence>